<dbReference type="PANTHER" id="PTHR43272:SF33">
    <property type="entry name" value="AMP-BINDING DOMAIN-CONTAINING PROTEIN-RELATED"/>
    <property type="match status" value="1"/>
</dbReference>
<dbReference type="RefSeq" id="WP_338181324.1">
    <property type="nucleotide sequence ID" value="NZ_JAEKNQ010000054.1"/>
</dbReference>
<gene>
    <name evidence="4" type="ORF">JF888_13355</name>
</gene>
<evidence type="ECO:0000256" key="2">
    <source>
        <dbReference type="ARBA" id="ARBA00022840"/>
    </source>
</evidence>
<dbReference type="InterPro" id="IPR042099">
    <property type="entry name" value="ANL_N_sf"/>
</dbReference>
<dbReference type="Pfam" id="PF23562">
    <property type="entry name" value="AMP-binding_C_3"/>
    <property type="match status" value="1"/>
</dbReference>
<dbReference type="GO" id="GO:0005524">
    <property type="term" value="F:ATP binding"/>
    <property type="evidence" value="ECO:0007669"/>
    <property type="project" value="UniProtKB-KW"/>
</dbReference>
<evidence type="ECO:0000313" key="5">
    <source>
        <dbReference type="Proteomes" id="UP000620075"/>
    </source>
</evidence>
<dbReference type="PANTHER" id="PTHR43272">
    <property type="entry name" value="LONG-CHAIN-FATTY-ACID--COA LIGASE"/>
    <property type="match status" value="1"/>
</dbReference>
<dbReference type="GO" id="GO:0004467">
    <property type="term" value="F:long-chain fatty acid-CoA ligase activity"/>
    <property type="evidence" value="ECO:0007669"/>
    <property type="project" value="TreeGrafter"/>
</dbReference>
<protein>
    <submittedName>
        <fullName evidence="4">Long-chain fatty acid--CoA ligase</fullName>
    </submittedName>
</protein>
<dbReference type="AlphaFoldDB" id="A0A934NER5"/>
<comment type="caution">
    <text evidence="4">The sequence shown here is derived from an EMBL/GenBank/DDBJ whole genome shotgun (WGS) entry which is preliminary data.</text>
</comment>
<dbReference type="PROSITE" id="PS00455">
    <property type="entry name" value="AMP_BINDING"/>
    <property type="match status" value="1"/>
</dbReference>
<reference evidence="4 5" key="1">
    <citation type="submission" date="2020-10" db="EMBL/GenBank/DDBJ databases">
        <title>Ca. Dormibacterota MAGs.</title>
        <authorList>
            <person name="Montgomery K."/>
        </authorList>
    </citation>
    <scope>NUCLEOTIDE SEQUENCE [LARGE SCALE GENOMIC DNA]</scope>
    <source>
        <strain evidence="4">SC8811_S16_3</strain>
    </source>
</reference>
<keyword evidence="4" id="KW-0436">Ligase</keyword>
<organism evidence="4 5">
    <name type="scientific">Candidatus Dormiibacter inghamiae</name>
    <dbReference type="NCBI Taxonomy" id="3127013"/>
    <lineage>
        <taxon>Bacteria</taxon>
        <taxon>Bacillati</taxon>
        <taxon>Candidatus Dormiibacterota</taxon>
        <taxon>Candidatus Dormibacteria</taxon>
        <taxon>Candidatus Dormibacterales</taxon>
        <taxon>Candidatus Dormibacteraceae</taxon>
        <taxon>Candidatus Dormiibacter</taxon>
    </lineage>
</organism>
<dbReference type="SUPFAM" id="SSF56801">
    <property type="entry name" value="Acetyl-CoA synthetase-like"/>
    <property type="match status" value="1"/>
</dbReference>
<evidence type="ECO:0000313" key="4">
    <source>
        <dbReference type="EMBL" id="MBJ7604159.1"/>
    </source>
</evidence>
<dbReference type="CDD" id="cd05907">
    <property type="entry name" value="VL_LC_FACS_like"/>
    <property type="match status" value="1"/>
</dbReference>
<dbReference type="GO" id="GO:0016020">
    <property type="term" value="C:membrane"/>
    <property type="evidence" value="ECO:0007669"/>
    <property type="project" value="TreeGrafter"/>
</dbReference>
<dbReference type="InterPro" id="IPR000873">
    <property type="entry name" value="AMP-dep_synth/lig_dom"/>
</dbReference>
<dbReference type="Pfam" id="PF00501">
    <property type="entry name" value="AMP-binding"/>
    <property type="match status" value="1"/>
</dbReference>
<dbReference type="Proteomes" id="UP000620075">
    <property type="component" value="Unassembled WGS sequence"/>
</dbReference>
<feature type="domain" description="AMP-dependent synthetase/ligase" evidence="3">
    <location>
        <begin position="17"/>
        <end position="402"/>
    </location>
</feature>
<dbReference type="InterPro" id="IPR020845">
    <property type="entry name" value="AMP-binding_CS"/>
</dbReference>
<dbReference type="EMBL" id="JAEKNQ010000054">
    <property type="protein sequence ID" value="MBJ7604159.1"/>
    <property type="molecule type" value="Genomic_DNA"/>
</dbReference>
<evidence type="ECO:0000259" key="3">
    <source>
        <dbReference type="Pfam" id="PF00501"/>
    </source>
</evidence>
<sequence>MNAQQVADRTTVGLFLRQAERLGSRTLFHYHNGGQWRVISWTDSRELVLRLADRLIREGIAPGDRVAIMAPNSLEWLIADLGIQAAGGVTVPIYPNSTVKMTAQIVANSEARLAFVADDRLAAMVAPCRAVRFNLDFRTWLQGGIQNASALARRLEALDPQALCTICYTSGTTGEPKGVMLAHRCIVDQSRCNLGESGFRLRADDESLSFLPYAHVFGRINDFYVNLTAGGTLWISRGLEHLAQDIQTARPTVMVSVPRLYEKMQQRVYQTVAEASPRRQQLFHWALEQGRRRLRGEPTPLLPLADRLVLAPLRARLTGGRLRFFVSGGAPLSHDVEEFFWTIGIVILNGWGMSETASGVVSNTEDRHRFETVGHALPAVRLKLAKDGEILAHAPGNMLGYYRNPSASAETLVDGWVKTGDIGELSQDGFLKITDRKKDLIKTAGGKFVVPQPLESGLCANAVIDRAVVVGDERPYVVALIVPDWTELRRRTGLTGEPESLVQDEQARAEVQRCVDELNRDLGRWETVKDFTLLADDFSEAAGELTPTLKVKRRVVQERYAQAIEAMYAGQRAGATVH</sequence>
<keyword evidence="1" id="KW-0547">Nucleotide-binding</keyword>
<keyword evidence="2" id="KW-0067">ATP-binding</keyword>
<name>A0A934NER5_9BACT</name>
<accession>A0A934NER5</accession>
<dbReference type="Gene3D" id="3.40.50.12780">
    <property type="entry name" value="N-terminal domain of ligase-like"/>
    <property type="match status" value="1"/>
</dbReference>
<proteinExistence type="predicted"/>
<evidence type="ECO:0000256" key="1">
    <source>
        <dbReference type="ARBA" id="ARBA00022741"/>
    </source>
</evidence>